<protein>
    <submittedName>
        <fullName evidence="2">Uncharacterized protein</fullName>
    </submittedName>
</protein>
<comment type="caution">
    <text evidence="2">The sequence shown here is derived from an EMBL/GenBank/DDBJ whole genome shotgun (WGS) entry which is preliminary data.</text>
</comment>
<name>A0ABR2UD85_9ROSI</name>
<evidence type="ECO:0000256" key="1">
    <source>
        <dbReference type="SAM" id="SignalP"/>
    </source>
</evidence>
<accession>A0ABR2UD85</accession>
<dbReference type="EMBL" id="JBBPBN010000001">
    <property type="protein sequence ID" value="KAK9047549.1"/>
    <property type="molecule type" value="Genomic_DNA"/>
</dbReference>
<sequence>MVENWFLLVSLTVISCPKLHTLPDDLRRVTALKLKVGWCEMLDSLSHGFANLLSREFGNHWVAQFDYIARAKHATTLERLTIVLFESGFSTRWPGKSLGT</sequence>
<reference evidence="2 3" key="1">
    <citation type="journal article" date="2024" name="G3 (Bethesda)">
        <title>Genome assembly of Hibiscus sabdariffa L. provides insights into metabolisms of medicinal natural products.</title>
        <authorList>
            <person name="Kim T."/>
        </authorList>
    </citation>
    <scope>NUCLEOTIDE SEQUENCE [LARGE SCALE GENOMIC DNA]</scope>
    <source>
        <strain evidence="2">TK-2024</strain>
        <tissue evidence="2">Old leaves</tissue>
    </source>
</reference>
<evidence type="ECO:0000313" key="2">
    <source>
        <dbReference type="EMBL" id="KAK9047549.1"/>
    </source>
</evidence>
<keyword evidence="3" id="KW-1185">Reference proteome</keyword>
<organism evidence="2 3">
    <name type="scientific">Hibiscus sabdariffa</name>
    <name type="common">roselle</name>
    <dbReference type="NCBI Taxonomy" id="183260"/>
    <lineage>
        <taxon>Eukaryota</taxon>
        <taxon>Viridiplantae</taxon>
        <taxon>Streptophyta</taxon>
        <taxon>Embryophyta</taxon>
        <taxon>Tracheophyta</taxon>
        <taxon>Spermatophyta</taxon>
        <taxon>Magnoliopsida</taxon>
        <taxon>eudicotyledons</taxon>
        <taxon>Gunneridae</taxon>
        <taxon>Pentapetalae</taxon>
        <taxon>rosids</taxon>
        <taxon>malvids</taxon>
        <taxon>Malvales</taxon>
        <taxon>Malvaceae</taxon>
        <taxon>Malvoideae</taxon>
        <taxon>Hibiscus</taxon>
    </lineage>
</organism>
<feature type="chain" id="PRO_5045595759" evidence="1">
    <location>
        <begin position="22"/>
        <end position="100"/>
    </location>
</feature>
<gene>
    <name evidence="2" type="ORF">V6N11_053388</name>
</gene>
<proteinExistence type="predicted"/>
<feature type="signal peptide" evidence="1">
    <location>
        <begin position="1"/>
        <end position="21"/>
    </location>
</feature>
<dbReference type="Proteomes" id="UP001396334">
    <property type="component" value="Unassembled WGS sequence"/>
</dbReference>
<evidence type="ECO:0000313" key="3">
    <source>
        <dbReference type="Proteomes" id="UP001396334"/>
    </source>
</evidence>
<keyword evidence="1" id="KW-0732">Signal</keyword>